<dbReference type="GO" id="GO:0047465">
    <property type="term" value="F:N-acylglucosamine-6-phosphate 2-epimerase activity"/>
    <property type="evidence" value="ECO:0007669"/>
    <property type="project" value="UniProtKB-EC"/>
</dbReference>
<dbReference type="InterPro" id="IPR011060">
    <property type="entry name" value="RibuloseP-bd_barrel"/>
</dbReference>
<evidence type="ECO:0000256" key="4">
    <source>
        <dbReference type="ARBA" id="ARBA00023235"/>
    </source>
</evidence>
<dbReference type="GO" id="GO:0019262">
    <property type="term" value="P:N-acetylneuraminate catabolic process"/>
    <property type="evidence" value="ECO:0007669"/>
    <property type="project" value="UniProtKB-UniRule"/>
</dbReference>
<comment type="pathway">
    <text evidence="3 6">Amino-sugar metabolism; N-acetylneuraminate degradation; D-fructose 6-phosphate from N-acetylneuraminate: step 3/5.</text>
</comment>
<evidence type="ECO:0000256" key="6">
    <source>
        <dbReference type="HAMAP-Rule" id="MF_01235"/>
    </source>
</evidence>
<dbReference type="NCBIfam" id="NF002231">
    <property type="entry name" value="PRK01130.1"/>
    <property type="match status" value="1"/>
</dbReference>
<dbReference type="EMBL" id="CP011797">
    <property type="protein sequence ID" value="ATX77554.1"/>
    <property type="molecule type" value="Genomic_DNA"/>
</dbReference>
<dbReference type="SUPFAM" id="SSF51366">
    <property type="entry name" value="Ribulose-phoshate binding barrel"/>
    <property type="match status" value="1"/>
</dbReference>
<dbReference type="KEGG" id="rfo:REIFOR_02429"/>
<dbReference type="RefSeq" id="WP_319418065.1">
    <property type="nucleotide sequence ID" value="NZ_CP011797.1"/>
</dbReference>
<evidence type="ECO:0000256" key="2">
    <source>
        <dbReference type="ARBA" id="ARBA00002147"/>
    </source>
</evidence>
<evidence type="ECO:0000313" key="7">
    <source>
        <dbReference type="EMBL" id="ATX77554.1"/>
    </source>
</evidence>
<dbReference type="GO" id="GO:0005829">
    <property type="term" value="C:cytosol"/>
    <property type="evidence" value="ECO:0007669"/>
    <property type="project" value="TreeGrafter"/>
</dbReference>
<dbReference type="FunFam" id="3.20.20.70:FF:000035">
    <property type="entry name" value="Putative N-acetylmannosamine-6-phosphate 2-epimerase"/>
    <property type="match status" value="1"/>
</dbReference>
<dbReference type="HAMAP" id="MF_01235">
    <property type="entry name" value="ManNAc6P_epimer"/>
    <property type="match status" value="1"/>
</dbReference>
<evidence type="ECO:0000256" key="1">
    <source>
        <dbReference type="ARBA" id="ARBA00000056"/>
    </source>
</evidence>
<proteinExistence type="inferred from homology"/>
<dbReference type="EC" id="5.1.3.9" evidence="6"/>
<dbReference type="Proteomes" id="UP000229757">
    <property type="component" value="Chromosome"/>
</dbReference>
<gene>
    <name evidence="6 7" type="primary">nanE</name>
    <name evidence="7" type="ORF">REIFOR_02429</name>
</gene>
<reference evidence="7 8" key="1">
    <citation type="journal article" date="2017" name="Environ. Microbiol.">
        <title>Genomic and physiological analyses of 'Reinekea forsetii' reveal a versatile opportunistic lifestyle during spring algae blooms.</title>
        <authorList>
            <person name="Avci B."/>
            <person name="Hahnke R.L."/>
            <person name="Chafee M."/>
            <person name="Fischer T."/>
            <person name="Gruber-Vodicka H."/>
            <person name="Tegetmeyer H.E."/>
            <person name="Harder J."/>
            <person name="Fuchs B.M."/>
            <person name="Amann R.I."/>
            <person name="Teeling H."/>
        </authorList>
    </citation>
    <scope>NUCLEOTIDE SEQUENCE [LARGE SCALE GENOMIC DNA]</scope>
    <source>
        <strain evidence="7 8">Hel1_31_D35</strain>
    </source>
</reference>
<comment type="catalytic activity">
    <reaction evidence="1 6">
        <text>an N-acyl-D-glucosamine 6-phosphate = an N-acyl-D-mannosamine 6-phosphate</text>
        <dbReference type="Rhea" id="RHEA:23932"/>
        <dbReference type="ChEBI" id="CHEBI:57599"/>
        <dbReference type="ChEBI" id="CHEBI:57666"/>
        <dbReference type="EC" id="5.1.3.9"/>
    </reaction>
</comment>
<dbReference type="InterPro" id="IPR007260">
    <property type="entry name" value="NanE"/>
</dbReference>
<dbReference type="AlphaFoldDB" id="A0A2K8KWT9"/>
<accession>A0A2K8KWT9</accession>
<evidence type="ECO:0000256" key="5">
    <source>
        <dbReference type="ARBA" id="ARBA00023277"/>
    </source>
</evidence>
<keyword evidence="5 6" id="KW-0119">Carbohydrate metabolism</keyword>
<evidence type="ECO:0000256" key="3">
    <source>
        <dbReference type="ARBA" id="ARBA00005081"/>
    </source>
</evidence>
<evidence type="ECO:0000313" key="8">
    <source>
        <dbReference type="Proteomes" id="UP000229757"/>
    </source>
</evidence>
<dbReference type="GO" id="GO:0006053">
    <property type="term" value="P:N-acetylmannosamine catabolic process"/>
    <property type="evidence" value="ECO:0007669"/>
    <property type="project" value="TreeGrafter"/>
</dbReference>
<dbReference type="PANTHER" id="PTHR36204">
    <property type="entry name" value="N-ACETYLMANNOSAMINE-6-PHOSPHATE 2-EPIMERASE-RELATED"/>
    <property type="match status" value="1"/>
</dbReference>
<keyword evidence="4 6" id="KW-0413">Isomerase</keyword>
<dbReference type="Gene3D" id="3.20.20.70">
    <property type="entry name" value="Aldolase class I"/>
    <property type="match status" value="1"/>
</dbReference>
<dbReference type="PANTHER" id="PTHR36204:SF1">
    <property type="entry name" value="N-ACETYLMANNOSAMINE-6-PHOSPHATE 2-EPIMERASE-RELATED"/>
    <property type="match status" value="1"/>
</dbReference>
<comment type="function">
    <text evidence="2 6">Converts N-acetylmannosamine-6-phosphate (ManNAc-6-P) to N-acetylglucosamine-6-phosphate (GlcNAc-6-P).</text>
</comment>
<protein>
    <recommendedName>
        <fullName evidence="6">Putative N-acetylmannosamine-6-phosphate 2-epimerase</fullName>
        <ecNumber evidence="6">5.1.3.9</ecNumber>
    </recommendedName>
    <alternativeName>
        <fullName evidence="6">ManNAc-6-P epimerase</fullName>
    </alternativeName>
</protein>
<dbReference type="InterPro" id="IPR013785">
    <property type="entry name" value="Aldolase_TIM"/>
</dbReference>
<dbReference type="UniPathway" id="UPA00629">
    <property type="reaction ID" value="UER00682"/>
</dbReference>
<sequence>MFLMSDLDISTNVRQRLDRGLIVSCQPVLGGPMDSIVIITAMARAAVEGGCHGLRIEGAANVAAVFSAVSVPIVGIIKRDLTDSPVIITPLLADVDSLARAGAQVIAFDATNRKRPVPVKQLIERIHQHGCLAMADASSFEDGLNAYQLGCDYIGSTLSGYTSGVAPDLPDIGLVTQLKLAGCEVIAEGRYNSPELAAAALHAGAFAVTVGSAITRIERISSWYVTSLANVDYPVGGTSR</sequence>
<name>A0A2K8KWT9_9GAMM</name>
<organism evidence="7 8">
    <name type="scientific">Reinekea forsetii</name>
    <dbReference type="NCBI Taxonomy" id="1336806"/>
    <lineage>
        <taxon>Bacteria</taxon>
        <taxon>Pseudomonadati</taxon>
        <taxon>Pseudomonadota</taxon>
        <taxon>Gammaproteobacteria</taxon>
        <taxon>Oceanospirillales</taxon>
        <taxon>Saccharospirillaceae</taxon>
        <taxon>Reinekea</taxon>
    </lineage>
</organism>
<dbReference type="GO" id="GO:0005975">
    <property type="term" value="P:carbohydrate metabolic process"/>
    <property type="evidence" value="ECO:0007669"/>
    <property type="project" value="UniProtKB-UniRule"/>
</dbReference>
<keyword evidence="8" id="KW-1185">Reference proteome</keyword>
<comment type="similarity">
    <text evidence="6">Belongs to the NanE family.</text>
</comment>
<dbReference type="CDD" id="cd04729">
    <property type="entry name" value="NanE"/>
    <property type="match status" value="1"/>
</dbReference>
<dbReference type="Pfam" id="PF04131">
    <property type="entry name" value="NanE"/>
    <property type="match status" value="1"/>
</dbReference>